<evidence type="ECO:0000259" key="1">
    <source>
        <dbReference type="Pfam" id="PF13622"/>
    </source>
</evidence>
<gene>
    <name evidence="3" type="ORF">GYA93_05035</name>
</gene>
<dbReference type="AlphaFoldDB" id="A0A7K3LL06"/>
<dbReference type="RefSeq" id="WP_059037241.1">
    <property type="nucleotide sequence ID" value="NZ_JAADZU010000010.1"/>
</dbReference>
<dbReference type="Pfam" id="PF20789">
    <property type="entry name" value="4HBT_3C"/>
    <property type="match status" value="1"/>
</dbReference>
<dbReference type="Proteomes" id="UP000466307">
    <property type="component" value="Unassembled WGS sequence"/>
</dbReference>
<feature type="domain" description="Acyl-CoA thioesterase-like N-terminal HotDog" evidence="1">
    <location>
        <begin position="24"/>
        <end position="107"/>
    </location>
</feature>
<reference evidence="3 4" key="1">
    <citation type="submission" date="2020-01" db="EMBL/GenBank/DDBJ databases">
        <title>Investigation of new actinobacteria for the biodesulphurisation of diesel fuel.</title>
        <authorList>
            <person name="Athi Narayanan S.M."/>
        </authorList>
    </citation>
    <scope>NUCLEOTIDE SEQUENCE [LARGE SCALE GENOMIC DNA]</scope>
    <source>
        <strain evidence="3 4">213E</strain>
    </source>
</reference>
<dbReference type="Gene3D" id="2.40.160.210">
    <property type="entry name" value="Acyl-CoA thioesterase, double hotdog domain"/>
    <property type="match status" value="1"/>
</dbReference>
<dbReference type="Pfam" id="PF13622">
    <property type="entry name" value="4HBT_3"/>
    <property type="match status" value="1"/>
</dbReference>
<protein>
    <submittedName>
        <fullName evidence="3">Thioesterase family protein</fullName>
    </submittedName>
</protein>
<dbReference type="InterPro" id="IPR049450">
    <property type="entry name" value="ACOT8-like_C"/>
</dbReference>
<dbReference type="EMBL" id="JAADZU010000010">
    <property type="protein sequence ID" value="NDK88945.1"/>
    <property type="molecule type" value="Genomic_DNA"/>
</dbReference>
<proteinExistence type="predicted"/>
<evidence type="ECO:0000313" key="4">
    <source>
        <dbReference type="Proteomes" id="UP000466307"/>
    </source>
</evidence>
<sequence length="289" mass="31004">MTELAFFRPESDGRVMPTHFSRSLWAPGTLNGPAVCAIAAHHTEDEFAETGFRPARFTVDMFKAARDLPTSMRSRLVRSGGRIRVAEVDVFQHPADGEEVLAARATTVYLRESQNPPGQRWTRPDSAVSFVPPAETTDDLMPFFATDPADAPFGGVPAGEWTREIGSHQTATRKRLWAAAAPAVAGEPLTPFVQAAISAESTSLVCNWGSTGIGFINCDLTMALSRLPRGTRIGIEADSHTEHDGISVSTAGLYDADGMFGTGMVTAVNNAAAQIDFTTVDSGARYREA</sequence>
<dbReference type="InterPro" id="IPR049449">
    <property type="entry name" value="TesB_ACOT8-like_N"/>
</dbReference>
<accession>A0A7K3LL06</accession>
<comment type="caution">
    <text evidence="3">The sequence shown here is derived from an EMBL/GenBank/DDBJ whole genome shotgun (WGS) entry which is preliminary data.</text>
</comment>
<dbReference type="InterPro" id="IPR042171">
    <property type="entry name" value="Acyl-CoA_hotdog"/>
</dbReference>
<dbReference type="InterPro" id="IPR029069">
    <property type="entry name" value="HotDog_dom_sf"/>
</dbReference>
<keyword evidence="4" id="KW-1185">Reference proteome</keyword>
<name>A0A7K3LL06_9ACTN</name>
<organism evidence="3 4">
    <name type="scientific">Gordonia desulfuricans</name>
    <dbReference type="NCBI Taxonomy" id="89051"/>
    <lineage>
        <taxon>Bacteria</taxon>
        <taxon>Bacillati</taxon>
        <taxon>Actinomycetota</taxon>
        <taxon>Actinomycetes</taxon>
        <taxon>Mycobacteriales</taxon>
        <taxon>Gordoniaceae</taxon>
        <taxon>Gordonia</taxon>
    </lineage>
</organism>
<evidence type="ECO:0000313" key="3">
    <source>
        <dbReference type="EMBL" id="NDK88945.1"/>
    </source>
</evidence>
<feature type="domain" description="Acyl-CoA thioesterase-like C-terminal" evidence="2">
    <location>
        <begin position="163"/>
        <end position="262"/>
    </location>
</feature>
<evidence type="ECO:0000259" key="2">
    <source>
        <dbReference type="Pfam" id="PF20789"/>
    </source>
</evidence>
<dbReference type="SUPFAM" id="SSF54637">
    <property type="entry name" value="Thioesterase/thiol ester dehydrase-isomerase"/>
    <property type="match status" value="1"/>
</dbReference>